<dbReference type="EMBL" id="APBN01000002">
    <property type="protein sequence ID" value="EMT53719.1"/>
    <property type="molecule type" value="Genomic_DNA"/>
</dbReference>
<keyword evidence="2" id="KW-1185">Reference proteome</keyword>
<dbReference type="Proteomes" id="UP000012081">
    <property type="component" value="Unassembled WGS sequence"/>
</dbReference>
<dbReference type="AlphaFoldDB" id="M8DBQ4"/>
<gene>
    <name evidence="1" type="ORF">I532_06885</name>
</gene>
<comment type="caution">
    <text evidence="1">The sequence shown here is derived from an EMBL/GenBank/DDBJ whole genome shotgun (WGS) entry which is preliminary data.</text>
</comment>
<proteinExistence type="predicted"/>
<accession>M8DBQ4</accession>
<dbReference type="STRING" id="1300222.I532_06885"/>
<evidence type="ECO:0000313" key="2">
    <source>
        <dbReference type="Proteomes" id="UP000012081"/>
    </source>
</evidence>
<evidence type="ECO:0008006" key="3">
    <source>
        <dbReference type="Google" id="ProtNLM"/>
    </source>
</evidence>
<dbReference type="InterPro" id="IPR056238">
    <property type="entry name" value="YunG-like"/>
</dbReference>
<name>M8DBQ4_9BACL</name>
<dbReference type="Pfam" id="PF24585">
    <property type="entry name" value="YunG"/>
    <property type="match status" value="1"/>
</dbReference>
<protein>
    <recommendedName>
        <fullName evidence="3">YunG</fullName>
    </recommendedName>
</protein>
<organism evidence="1 2">
    <name type="scientific">Brevibacillus borstelensis AK1</name>
    <dbReference type="NCBI Taxonomy" id="1300222"/>
    <lineage>
        <taxon>Bacteria</taxon>
        <taxon>Bacillati</taxon>
        <taxon>Bacillota</taxon>
        <taxon>Bacilli</taxon>
        <taxon>Bacillales</taxon>
        <taxon>Paenibacillaceae</taxon>
        <taxon>Brevibacillus</taxon>
    </lineage>
</organism>
<reference evidence="1 2" key="1">
    <citation type="submission" date="2013-03" db="EMBL/GenBank/DDBJ databases">
        <title>Assembly of a new bacterial strain Brevibacillus borstelensis AK1.</title>
        <authorList>
            <person name="Rajan I."/>
            <person name="PoliReddy D."/>
            <person name="Sugumar T."/>
            <person name="Rathinam K."/>
            <person name="Alqarawi S."/>
            <person name="Khalil A.B."/>
            <person name="Sivakumar N."/>
        </authorList>
    </citation>
    <scope>NUCLEOTIDE SEQUENCE [LARGE SCALE GENOMIC DNA]</scope>
    <source>
        <strain evidence="1 2">AK1</strain>
    </source>
</reference>
<sequence>MLIEERFSDLSKIFLKVWSIESSSKWSSQNPANGQCGVTALVVNDLFGGEILKTKTPEGWHYYNKIDGIRCDFTESQFSEIPHYQDIPSNREEAFSDTNDKQYSYLKTQVLEKLNR</sequence>
<evidence type="ECO:0000313" key="1">
    <source>
        <dbReference type="EMBL" id="EMT53719.1"/>
    </source>
</evidence>
<dbReference type="RefSeq" id="WP_003387241.1">
    <property type="nucleotide sequence ID" value="NZ_APBN01000002.1"/>
</dbReference>